<gene>
    <name evidence="3" type="primary">SMAC</name>
    <name evidence="3" type="ORF">PBK173_000005500</name>
    <name evidence="5" type="ORF">PBNK65E_000005200</name>
    <name evidence="4" type="ORF">PBNK65NY_000005200</name>
    <name evidence="7" type="ORF">PBSP11A_000005200</name>
    <name evidence="6" type="ORF">PBSP11RLL_000005200</name>
</gene>
<proteinExistence type="predicted"/>
<evidence type="ECO:0000313" key="12">
    <source>
        <dbReference type="Proteomes" id="UP000516480"/>
    </source>
</evidence>
<evidence type="ECO:0000313" key="4">
    <source>
        <dbReference type="EMBL" id="SCM18947.1"/>
    </source>
</evidence>
<evidence type="ECO:0000313" key="7">
    <source>
        <dbReference type="EMBL" id="SCO58766.1"/>
    </source>
</evidence>
<feature type="signal peptide" evidence="2">
    <location>
        <begin position="1"/>
        <end position="20"/>
    </location>
</feature>
<feature type="chain" id="PRO_5014242817" evidence="2">
    <location>
        <begin position="21"/>
        <end position="160"/>
    </location>
</feature>
<evidence type="ECO:0000313" key="10">
    <source>
        <dbReference type="Proteomes" id="UP000219974"/>
    </source>
</evidence>
<evidence type="ECO:0000313" key="11">
    <source>
        <dbReference type="Proteomes" id="UP000220214"/>
    </source>
</evidence>
<evidence type="ECO:0000313" key="5">
    <source>
        <dbReference type="EMBL" id="SCN21500.1"/>
    </source>
</evidence>
<dbReference type="EMBL" id="LT608265">
    <property type="protein sequence ID" value="SCO58753.1"/>
    <property type="molecule type" value="Genomic_DNA"/>
</dbReference>
<dbReference type="Proteomes" id="UP000220214">
    <property type="component" value="Chromosome 1"/>
</dbReference>
<dbReference type="EMBL" id="LT160021">
    <property type="protein sequence ID" value="CXH79344.1"/>
    <property type="molecule type" value="Genomic_DNA"/>
</dbReference>
<keyword evidence="1" id="KW-0472">Membrane</keyword>
<keyword evidence="1" id="KW-0812">Transmembrane</keyword>
<dbReference type="EMBL" id="LT614627">
    <property type="protein sequence ID" value="SCN21500.1"/>
    <property type="molecule type" value="Genomic_DNA"/>
</dbReference>
<dbReference type="Proteomes" id="UP000219974">
    <property type="component" value="Chromosome 1"/>
</dbReference>
<dbReference type="Proteomes" id="UP000219860">
    <property type="component" value="Chromosome 1"/>
</dbReference>
<dbReference type="OrthoDB" id="372762at2759"/>
<sequence length="160" mass="18856">MKYLTHIFFFIILFQFIVDKYDNNGKSLDKFLNIRNERFLVEYYDANIDQYNGNQSKKKKNIYTYESNGISQNTTNTKNQSASFYAQPTHGQYKYHRNNVYTPSEEFNFYNSTFMERLRHNSKIIMGSSAAIFFLVEDLGIRAVLFLIFSAAVLAYFTSI</sequence>
<evidence type="ECO:0000313" key="8">
    <source>
        <dbReference type="Proteomes" id="UP000069549"/>
    </source>
</evidence>
<dbReference type="Proteomes" id="UP000516480">
    <property type="component" value="Chromosome 1"/>
</dbReference>
<reference evidence="3 8" key="1">
    <citation type="submission" date="2016-02" db="EMBL/GenBank/DDBJ databases">
        <authorList>
            <consortium name="Pathogen Informatics"/>
        </authorList>
    </citation>
    <scope>NUCLEOTIDE SEQUENCE [LARGE SCALE GENOMIC DNA]</scope>
    <source>
        <strain evidence="3 8">K173</strain>
        <strain evidence="4 12">NK65 ny</strain>
        <strain evidence="5 11">NK65e</strain>
        <strain evidence="7 9">SP11 Antwerpcl1</strain>
        <strain evidence="6 10">SP11 RLL</strain>
    </source>
</reference>
<evidence type="ECO:0000313" key="6">
    <source>
        <dbReference type="EMBL" id="SCO58753.1"/>
    </source>
</evidence>
<organism evidence="3 8">
    <name type="scientific">Plasmodium berghei</name>
    <dbReference type="NCBI Taxonomy" id="5821"/>
    <lineage>
        <taxon>Eukaryota</taxon>
        <taxon>Sar</taxon>
        <taxon>Alveolata</taxon>
        <taxon>Apicomplexa</taxon>
        <taxon>Aconoidasida</taxon>
        <taxon>Haemosporida</taxon>
        <taxon>Plasmodiidae</taxon>
        <taxon>Plasmodium</taxon>
        <taxon>Plasmodium (Vinckeia)</taxon>
    </lineage>
</organism>
<dbReference type="Proteomes" id="UP000069549">
    <property type="component" value="Chromosome 1"/>
</dbReference>
<keyword evidence="2" id="KW-0732">Signal</keyword>
<dbReference type="EMBL" id="LT608249">
    <property type="protein sequence ID" value="SCO58766.1"/>
    <property type="molecule type" value="Genomic_DNA"/>
</dbReference>
<evidence type="ECO:0000256" key="2">
    <source>
        <dbReference type="SAM" id="SignalP"/>
    </source>
</evidence>
<dbReference type="AlphaFoldDB" id="A0A0Y9T743"/>
<name>A0A0Y9T743_PLABE</name>
<protein>
    <submittedName>
        <fullName evidence="3">Schizont membrane associated cytoadherence protein</fullName>
    </submittedName>
</protein>
<evidence type="ECO:0000313" key="3">
    <source>
        <dbReference type="EMBL" id="CXH79344.1"/>
    </source>
</evidence>
<feature type="transmembrane region" description="Helical" evidence="1">
    <location>
        <begin position="124"/>
        <end position="157"/>
    </location>
</feature>
<keyword evidence="1" id="KW-1133">Transmembrane helix</keyword>
<accession>A0A0Y9T743</accession>
<evidence type="ECO:0000256" key="1">
    <source>
        <dbReference type="SAM" id="Phobius"/>
    </source>
</evidence>
<evidence type="ECO:0000313" key="9">
    <source>
        <dbReference type="Proteomes" id="UP000219860"/>
    </source>
</evidence>
<dbReference type="VEuPathDB" id="PlasmoDB:PBANKA_0100600"/>
<dbReference type="OMA" id="HIFFFIT"/>
<dbReference type="EMBL" id="LT608137">
    <property type="protein sequence ID" value="SCM18947.1"/>
    <property type="molecule type" value="Genomic_DNA"/>
</dbReference>